<evidence type="ECO:0000256" key="1">
    <source>
        <dbReference type="ARBA" id="ARBA00009479"/>
    </source>
</evidence>
<dbReference type="GO" id="GO:0043043">
    <property type="term" value="P:peptide biosynthetic process"/>
    <property type="evidence" value="ECO:0007669"/>
    <property type="project" value="InterPro"/>
</dbReference>
<feature type="domain" description="Elongation factor P C-terminal" evidence="2">
    <location>
        <begin position="132"/>
        <end position="187"/>
    </location>
</feature>
<dbReference type="CDD" id="cd05794">
    <property type="entry name" value="S1_EF-P_repeat_2"/>
    <property type="match status" value="1"/>
</dbReference>
<dbReference type="InterPro" id="IPR001059">
    <property type="entry name" value="Transl_elong_P/YeiP_cen"/>
</dbReference>
<evidence type="ECO:0000259" key="3">
    <source>
        <dbReference type="SMART" id="SM01185"/>
    </source>
</evidence>
<proteinExistence type="inferred from homology"/>
<sequence>MSVLSYNEILPKKVILWNDEPYLVVSSHVFRKQQRKPVNVTKLKSLKGGRVVENSFHQNETVEEAELEKKTITFIYESKGEYWFHDVSDKSQRFALSPDTIGSSAKFMKANSDIEALVFNDEIIGVTVPIKVELRVKEAMPAVKGNSAQGALKEVTLETGATLMVPMFINEGDIISINTETATYSERMEKA</sequence>
<dbReference type="SMART" id="SM01185">
    <property type="entry name" value="EFP"/>
    <property type="match status" value="1"/>
</dbReference>
<dbReference type="PROSITE" id="PS01275">
    <property type="entry name" value="EFP"/>
    <property type="match status" value="1"/>
</dbReference>
<dbReference type="InterPro" id="IPR012340">
    <property type="entry name" value="NA-bd_OB-fold"/>
</dbReference>
<accession>A0A1F6BXB4</accession>
<dbReference type="AlphaFoldDB" id="A0A1F6BXB4"/>
<dbReference type="SUPFAM" id="SSF50104">
    <property type="entry name" value="Translation proteins SH3-like domain"/>
    <property type="match status" value="1"/>
</dbReference>
<dbReference type="Pfam" id="PF09285">
    <property type="entry name" value="Elong-fact-P_C"/>
    <property type="match status" value="1"/>
</dbReference>
<dbReference type="PANTHER" id="PTHR30053:SF12">
    <property type="entry name" value="ELONGATION FACTOR P (EF-P) FAMILY PROTEIN"/>
    <property type="match status" value="1"/>
</dbReference>
<dbReference type="Gene3D" id="2.30.30.30">
    <property type="match status" value="1"/>
</dbReference>
<dbReference type="GO" id="GO:0005829">
    <property type="term" value="C:cytosol"/>
    <property type="evidence" value="ECO:0007669"/>
    <property type="project" value="UniProtKB-ARBA"/>
</dbReference>
<evidence type="ECO:0000259" key="2">
    <source>
        <dbReference type="SMART" id="SM00841"/>
    </source>
</evidence>
<dbReference type="FunFam" id="2.40.50.140:FF:000004">
    <property type="entry name" value="Elongation factor P"/>
    <property type="match status" value="1"/>
</dbReference>
<protein>
    <recommendedName>
        <fullName evidence="6">Elongation factor P C-terminal domain-containing protein</fullName>
    </recommendedName>
</protein>
<evidence type="ECO:0000313" key="5">
    <source>
        <dbReference type="Proteomes" id="UP000176322"/>
    </source>
</evidence>
<organism evidence="4 5">
    <name type="scientific">Candidatus Kaiserbacteria bacterium RIFCSPHIGHO2_01_FULL_46_22</name>
    <dbReference type="NCBI Taxonomy" id="1798475"/>
    <lineage>
        <taxon>Bacteria</taxon>
        <taxon>Candidatus Kaiseribacteriota</taxon>
    </lineage>
</organism>
<dbReference type="SUPFAM" id="SSF50249">
    <property type="entry name" value="Nucleic acid-binding proteins"/>
    <property type="match status" value="2"/>
</dbReference>
<evidence type="ECO:0000313" key="4">
    <source>
        <dbReference type="EMBL" id="OGG41540.1"/>
    </source>
</evidence>
<dbReference type="InterPro" id="IPR008991">
    <property type="entry name" value="Translation_prot_SH3-like_sf"/>
</dbReference>
<dbReference type="EMBL" id="MFKO01000008">
    <property type="protein sequence ID" value="OGG41540.1"/>
    <property type="molecule type" value="Genomic_DNA"/>
</dbReference>
<dbReference type="Proteomes" id="UP000176322">
    <property type="component" value="Unassembled WGS sequence"/>
</dbReference>
<evidence type="ECO:0008006" key="6">
    <source>
        <dbReference type="Google" id="ProtNLM"/>
    </source>
</evidence>
<gene>
    <name evidence="4" type="ORF">A2837_03505</name>
</gene>
<dbReference type="InterPro" id="IPR013185">
    <property type="entry name" value="Transl_elong_KOW-like"/>
</dbReference>
<dbReference type="InterPro" id="IPR014722">
    <property type="entry name" value="Rib_uL2_dom2"/>
</dbReference>
<reference evidence="4 5" key="1">
    <citation type="journal article" date="2016" name="Nat. Commun.">
        <title>Thousands of microbial genomes shed light on interconnected biogeochemical processes in an aquifer system.</title>
        <authorList>
            <person name="Anantharaman K."/>
            <person name="Brown C.T."/>
            <person name="Hug L.A."/>
            <person name="Sharon I."/>
            <person name="Castelle C.J."/>
            <person name="Probst A.J."/>
            <person name="Thomas B.C."/>
            <person name="Singh A."/>
            <person name="Wilkins M.J."/>
            <person name="Karaoz U."/>
            <person name="Brodie E.L."/>
            <person name="Williams K.H."/>
            <person name="Hubbard S.S."/>
            <person name="Banfield J.F."/>
        </authorList>
    </citation>
    <scope>NUCLEOTIDE SEQUENCE [LARGE SCALE GENOMIC DNA]</scope>
</reference>
<dbReference type="InterPro" id="IPR013852">
    <property type="entry name" value="Transl_elong_P/YeiP_CS"/>
</dbReference>
<dbReference type="InterPro" id="IPR020599">
    <property type="entry name" value="Transl_elong_fac_P/YeiP"/>
</dbReference>
<comment type="similarity">
    <text evidence="1">Belongs to the elongation factor P family.</text>
</comment>
<dbReference type="PANTHER" id="PTHR30053">
    <property type="entry name" value="ELONGATION FACTOR P"/>
    <property type="match status" value="1"/>
</dbReference>
<dbReference type="Pfam" id="PF08207">
    <property type="entry name" value="EFP_N"/>
    <property type="match status" value="1"/>
</dbReference>
<dbReference type="Gene3D" id="2.40.50.140">
    <property type="entry name" value="Nucleic acid-binding proteins"/>
    <property type="match status" value="2"/>
</dbReference>
<feature type="domain" description="Translation elongation factor P/YeiP central" evidence="3">
    <location>
        <begin position="69"/>
        <end position="124"/>
    </location>
</feature>
<name>A0A1F6BXB4_9BACT</name>
<comment type="caution">
    <text evidence="4">The sequence shown here is derived from an EMBL/GenBank/DDBJ whole genome shotgun (WGS) entry which is preliminary data.</text>
</comment>
<dbReference type="STRING" id="1798475.A2837_03505"/>
<dbReference type="GO" id="GO:0003746">
    <property type="term" value="F:translation elongation factor activity"/>
    <property type="evidence" value="ECO:0007669"/>
    <property type="project" value="InterPro"/>
</dbReference>
<dbReference type="SMART" id="SM00841">
    <property type="entry name" value="Elong-fact-P_C"/>
    <property type="match status" value="1"/>
</dbReference>
<dbReference type="InterPro" id="IPR015365">
    <property type="entry name" value="Elong-fact-P_C"/>
</dbReference>
<dbReference type="PIRSF" id="PIRSF005901">
    <property type="entry name" value="EF-P"/>
    <property type="match status" value="1"/>
</dbReference>